<evidence type="ECO:0000313" key="4">
    <source>
        <dbReference type="EMBL" id="VEH05079.1"/>
    </source>
</evidence>
<dbReference type="NCBIfam" id="NF005877">
    <property type="entry name" value="PRK07824.1"/>
    <property type="match status" value="1"/>
</dbReference>
<dbReference type="CDD" id="cd17630">
    <property type="entry name" value="OSB_MenE-like"/>
    <property type="match status" value="1"/>
</dbReference>
<dbReference type="InterPro" id="IPR045851">
    <property type="entry name" value="AMP-bd_C_sf"/>
</dbReference>
<dbReference type="GO" id="GO:0008756">
    <property type="term" value="F:o-succinylbenzoate-CoA ligase activity"/>
    <property type="evidence" value="ECO:0007669"/>
    <property type="project" value="UniProtKB-EC"/>
</dbReference>
<evidence type="ECO:0000313" key="6">
    <source>
        <dbReference type="Proteomes" id="UP000271380"/>
    </source>
</evidence>
<dbReference type="STRING" id="35755.UL82_01340"/>
<dbReference type="GO" id="GO:0031956">
    <property type="term" value="F:medium-chain fatty acid-CoA ligase activity"/>
    <property type="evidence" value="ECO:0007669"/>
    <property type="project" value="TreeGrafter"/>
</dbReference>
<dbReference type="EC" id="6.2.1.26" evidence="3 4"/>
<dbReference type="PANTHER" id="PTHR43201:SF32">
    <property type="entry name" value="2-SUCCINYLBENZOATE--COA LIGASE, CHLOROPLASTIC_PEROXISOMAL"/>
    <property type="match status" value="1"/>
</dbReference>
<dbReference type="KEGG" id="cku:UL82_01340"/>
<feature type="domain" description="AMP-dependent synthetase/ligase" evidence="1">
    <location>
        <begin position="49"/>
        <end position="216"/>
    </location>
</feature>
<evidence type="ECO:0000259" key="1">
    <source>
        <dbReference type="Pfam" id="PF00501"/>
    </source>
</evidence>
<dbReference type="InterPro" id="IPR042099">
    <property type="entry name" value="ANL_N_sf"/>
</dbReference>
<evidence type="ECO:0000313" key="3">
    <source>
        <dbReference type="EMBL" id="AKE40500.1"/>
    </source>
</evidence>
<reference evidence="3 5" key="1">
    <citation type="journal article" date="2015" name="Genome Announc.">
        <title>Complete Genome Sequence of Corynebacterium kutscheri DSM 20755, a Corynebacterial Type Strain with Remarkably Low G+C Content of Chromosomal DNA.</title>
        <authorList>
            <person name="Ruckert C."/>
            <person name="Albersmeier A."/>
            <person name="Winkler A."/>
            <person name="Tauch A."/>
        </authorList>
    </citation>
    <scope>NUCLEOTIDE SEQUENCE [LARGE SCALE GENOMIC DNA]</scope>
    <source>
        <strain evidence="3 5">DSM 20755</strain>
    </source>
</reference>
<gene>
    <name evidence="3" type="primary">menE</name>
    <name evidence="4" type="ORF">NCTC949_00421</name>
    <name evidence="3" type="ORF">UL82_01340</name>
</gene>
<dbReference type="Pfam" id="PF13193">
    <property type="entry name" value="AMP-binding_C"/>
    <property type="match status" value="1"/>
</dbReference>
<dbReference type="InterPro" id="IPR000873">
    <property type="entry name" value="AMP-dep_synth/lig_dom"/>
</dbReference>
<dbReference type="RefSeq" id="WP_046438597.1">
    <property type="nucleotide sequence ID" value="NZ_CP011312.1"/>
</dbReference>
<name>A0A0F6QZ38_9CORY</name>
<dbReference type="Pfam" id="PF00501">
    <property type="entry name" value="AMP-binding"/>
    <property type="match status" value="1"/>
</dbReference>
<dbReference type="SUPFAM" id="SSF56801">
    <property type="entry name" value="Acetyl-CoA synthetase-like"/>
    <property type="match status" value="1"/>
</dbReference>
<dbReference type="AlphaFoldDB" id="A0A0F6QZ38"/>
<accession>A0A0F6QZ38</accession>
<protein>
    <submittedName>
        <fullName evidence="3">Acyl-CoA synthetase (AMP-forming)/AMP-acid ligase II</fullName>
    </submittedName>
    <submittedName>
        <fullName evidence="4">O-succinylbenzoic acid--CoA ligase</fullName>
        <ecNumber evidence="3 4">6.2.1.26</ecNumber>
    </submittedName>
</protein>
<keyword evidence="5" id="KW-1185">Reference proteome</keyword>
<dbReference type="InterPro" id="IPR025110">
    <property type="entry name" value="AMP-bd_C"/>
</dbReference>
<dbReference type="HOGENOM" id="CLU_000022_59_3_11"/>
<dbReference type="OrthoDB" id="9803968at2"/>
<proteinExistence type="predicted"/>
<feature type="domain" description="AMP-binding enzyme C-terminal" evidence="2">
    <location>
        <begin position="292"/>
        <end position="361"/>
    </location>
</feature>
<reference evidence="4 6" key="2">
    <citation type="submission" date="2018-12" db="EMBL/GenBank/DDBJ databases">
        <authorList>
            <consortium name="Pathogen Informatics"/>
        </authorList>
    </citation>
    <scope>NUCLEOTIDE SEQUENCE [LARGE SCALE GENOMIC DNA]</scope>
    <source>
        <strain evidence="4 6">NCTC949</strain>
    </source>
</reference>
<organism evidence="3 5">
    <name type="scientific">Corynebacterium kutscheri</name>
    <dbReference type="NCBI Taxonomy" id="35755"/>
    <lineage>
        <taxon>Bacteria</taxon>
        <taxon>Bacillati</taxon>
        <taxon>Actinomycetota</taxon>
        <taxon>Actinomycetes</taxon>
        <taxon>Mycobacteriales</taxon>
        <taxon>Corynebacteriaceae</taxon>
        <taxon>Corynebacterium</taxon>
    </lineage>
</organism>
<evidence type="ECO:0000259" key="2">
    <source>
        <dbReference type="Pfam" id="PF13193"/>
    </source>
</evidence>
<keyword evidence="3" id="KW-0436">Ligase</keyword>
<dbReference type="GO" id="GO:0006631">
    <property type="term" value="P:fatty acid metabolic process"/>
    <property type="evidence" value="ECO:0007669"/>
    <property type="project" value="TreeGrafter"/>
</dbReference>
<sequence>MLLESFTVNPKNLTPFLDALEEAIVGSRSLLPVPAHDPGQAQLLKNTQAVGQPIDEEIALVVSTSGSTGTPKGAMLTAANLISSADATHQFLGGAGDWLLAMPAHYIAGIQVLVRCLVTGAYPMVVDVSQGFNIEHFANSTNLLRQESNRIYTSLTPMQLLKAMNTLVGIEALRLYDAILIGGAPLRADDRRAAKELGINLVTTYGSSETAGGVIYDGFCLPGAKVRLVGERIHLGGPMIAKGYRNIDSLAFHNDWFITNDTGYFDEGKLIVTGRLDTIIDSGGLKIHPEVIERALTDHPKVSAACVVGIPDDRLGQAIAAAYVGSLSPEEIIEILSDLPRWQLPRQLKRVQSLPLTASGKIDRQAVLNFLSA</sequence>
<dbReference type="Proteomes" id="UP000033457">
    <property type="component" value="Chromosome"/>
</dbReference>
<dbReference type="EMBL" id="CP011312">
    <property type="protein sequence ID" value="AKE40500.1"/>
    <property type="molecule type" value="Genomic_DNA"/>
</dbReference>
<dbReference type="PANTHER" id="PTHR43201">
    <property type="entry name" value="ACYL-COA SYNTHETASE"/>
    <property type="match status" value="1"/>
</dbReference>
<dbReference type="EMBL" id="LR134377">
    <property type="protein sequence ID" value="VEH05079.1"/>
    <property type="molecule type" value="Genomic_DNA"/>
</dbReference>
<evidence type="ECO:0000313" key="5">
    <source>
        <dbReference type="Proteomes" id="UP000033457"/>
    </source>
</evidence>
<dbReference type="Gene3D" id="3.40.50.12780">
    <property type="entry name" value="N-terminal domain of ligase-like"/>
    <property type="match status" value="1"/>
</dbReference>
<dbReference type="Proteomes" id="UP000271380">
    <property type="component" value="Chromosome"/>
</dbReference>
<dbReference type="Gene3D" id="3.30.300.30">
    <property type="match status" value="1"/>
</dbReference>